<keyword evidence="3" id="KW-0326">Glycosidase</keyword>
<dbReference type="InterPro" id="IPR023186">
    <property type="entry name" value="IUNH"/>
</dbReference>
<protein>
    <submittedName>
        <fullName evidence="5">Inosine/uridine-preferring nucleoside hydrolase domain-containing protein</fullName>
    </submittedName>
</protein>
<feature type="domain" description="Inosine/uridine-preferring nucleoside hydrolase" evidence="4">
    <location>
        <begin position="25"/>
        <end position="369"/>
    </location>
</feature>
<organism evidence="5 6">
    <name type="scientific">Elsinoe ampelina</name>
    <dbReference type="NCBI Taxonomy" id="302913"/>
    <lineage>
        <taxon>Eukaryota</taxon>
        <taxon>Fungi</taxon>
        <taxon>Dikarya</taxon>
        <taxon>Ascomycota</taxon>
        <taxon>Pezizomycotina</taxon>
        <taxon>Dothideomycetes</taxon>
        <taxon>Dothideomycetidae</taxon>
        <taxon>Myriangiales</taxon>
        <taxon>Elsinoaceae</taxon>
        <taxon>Elsinoe</taxon>
    </lineage>
</organism>
<dbReference type="Gene3D" id="3.90.245.10">
    <property type="entry name" value="Ribonucleoside hydrolase-like"/>
    <property type="match status" value="1"/>
</dbReference>
<dbReference type="GO" id="GO:0005829">
    <property type="term" value="C:cytosol"/>
    <property type="evidence" value="ECO:0007669"/>
    <property type="project" value="TreeGrafter"/>
</dbReference>
<evidence type="ECO:0000313" key="6">
    <source>
        <dbReference type="Proteomes" id="UP000799538"/>
    </source>
</evidence>
<dbReference type="GO" id="GO:0006152">
    <property type="term" value="P:purine nucleoside catabolic process"/>
    <property type="evidence" value="ECO:0007669"/>
    <property type="project" value="TreeGrafter"/>
</dbReference>
<dbReference type="InterPro" id="IPR001910">
    <property type="entry name" value="Inosine/uridine_hydrolase_dom"/>
</dbReference>
<comment type="similarity">
    <text evidence="1">Belongs to the IUNH family.</text>
</comment>
<dbReference type="InterPro" id="IPR036452">
    <property type="entry name" value="Ribo_hydro-like"/>
</dbReference>
<dbReference type="AlphaFoldDB" id="A0A6A6GAM4"/>
<evidence type="ECO:0000259" key="4">
    <source>
        <dbReference type="Pfam" id="PF01156"/>
    </source>
</evidence>
<dbReference type="SUPFAM" id="SSF53590">
    <property type="entry name" value="Nucleoside hydrolase"/>
    <property type="match status" value="1"/>
</dbReference>
<gene>
    <name evidence="5" type="ORF">BDZ85DRAFT_238271</name>
</gene>
<dbReference type="Proteomes" id="UP000799538">
    <property type="component" value="Unassembled WGS sequence"/>
</dbReference>
<evidence type="ECO:0000256" key="2">
    <source>
        <dbReference type="ARBA" id="ARBA00022801"/>
    </source>
</evidence>
<sequence length="389" mass="41089">MSTTNASQRAKDLWQGPANEPPIPIWLDCDTGHDDAFAILVSALTPHLHLLGISTTHGNAPLPQTTANTISILTAISRPSIPVHPGSPHPICRPPCFAPDIHGASGLDGTTRLPTPGFNPADKPAVQAAYDALMATPRGTAYVVATGTLTNIALLFLSYPLLAGHVKGVHIMGGAVGDGFTVAPMGTTSDDPEDEGGRFGNWTPFAEFNIYADPEAARAVLGLEGLRGKVTLVPLDLSHLFLATEGVQRGLLGGFGGEEKEGGEEEEEGTGVRRLFHEILVFFAKTYRDVFALVEGPPLHDVLPVLAVFAPGIFDDRGGERFDVDVVIDGAHGTEGIARTESRVGQTVVKKVEGEGVRIPRGVDGEVAWRIIDLCLGVAEKLGKKSSVQ</sequence>
<dbReference type="PANTHER" id="PTHR12304:SF4">
    <property type="entry name" value="URIDINE NUCLEOSIDASE"/>
    <property type="match status" value="1"/>
</dbReference>
<accession>A0A6A6GAM4</accession>
<dbReference type="GO" id="GO:0008477">
    <property type="term" value="F:purine nucleosidase activity"/>
    <property type="evidence" value="ECO:0007669"/>
    <property type="project" value="TreeGrafter"/>
</dbReference>
<evidence type="ECO:0000256" key="1">
    <source>
        <dbReference type="ARBA" id="ARBA00009176"/>
    </source>
</evidence>
<name>A0A6A6GAM4_9PEZI</name>
<evidence type="ECO:0000313" key="5">
    <source>
        <dbReference type="EMBL" id="KAF2222717.1"/>
    </source>
</evidence>
<evidence type="ECO:0000256" key="3">
    <source>
        <dbReference type="ARBA" id="ARBA00023295"/>
    </source>
</evidence>
<dbReference type="EMBL" id="ML992508">
    <property type="protein sequence ID" value="KAF2222717.1"/>
    <property type="molecule type" value="Genomic_DNA"/>
</dbReference>
<reference evidence="6" key="1">
    <citation type="journal article" date="2020" name="Stud. Mycol.">
        <title>101 Dothideomycetes genomes: A test case for predicting lifestyles and emergence of pathogens.</title>
        <authorList>
            <person name="Haridas S."/>
            <person name="Albert R."/>
            <person name="Binder M."/>
            <person name="Bloem J."/>
            <person name="LaButti K."/>
            <person name="Salamov A."/>
            <person name="Andreopoulos B."/>
            <person name="Baker S."/>
            <person name="Barry K."/>
            <person name="Bills G."/>
            <person name="Bluhm B."/>
            <person name="Cannon C."/>
            <person name="Castanera R."/>
            <person name="Culley D."/>
            <person name="Daum C."/>
            <person name="Ezra D."/>
            <person name="Gonzalez J."/>
            <person name="Henrissat B."/>
            <person name="Kuo A."/>
            <person name="Liang C."/>
            <person name="Lipzen A."/>
            <person name="Lutzoni F."/>
            <person name="Magnuson J."/>
            <person name="Mondo S."/>
            <person name="Nolan M."/>
            <person name="Ohm R."/>
            <person name="Pangilinan J."/>
            <person name="Park H.-J."/>
            <person name="Ramirez L."/>
            <person name="Alfaro M."/>
            <person name="Sun H."/>
            <person name="Tritt A."/>
            <person name="Yoshinaga Y."/>
            <person name="Zwiers L.-H."/>
            <person name="Turgeon B."/>
            <person name="Goodwin S."/>
            <person name="Spatafora J."/>
            <person name="Crous P."/>
            <person name="Grigoriev I."/>
        </authorList>
    </citation>
    <scope>NUCLEOTIDE SEQUENCE [LARGE SCALE GENOMIC DNA]</scope>
    <source>
        <strain evidence="6">CECT 20119</strain>
    </source>
</reference>
<dbReference type="PANTHER" id="PTHR12304">
    <property type="entry name" value="INOSINE-URIDINE PREFERRING NUCLEOSIDE HYDROLASE"/>
    <property type="match status" value="1"/>
</dbReference>
<dbReference type="Pfam" id="PF01156">
    <property type="entry name" value="IU_nuc_hydro"/>
    <property type="match status" value="1"/>
</dbReference>
<dbReference type="OrthoDB" id="432381at2759"/>
<proteinExistence type="inferred from homology"/>
<keyword evidence="2 5" id="KW-0378">Hydrolase</keyword>
<keyword evidence="6" id="KW-1185">Reference proteome</keyword>